<dbReference type="EMBL" id="JACEFO010002272">
    <property type="protein sequence ID" value="KAF8669205.1"/>
    <property type="molecule type" value="Genomic_DNA"/>
</dbReference>
<dbReference type="InterPro" id="IPR036047">
    <property type="entry name" value="F-box-like_dom_sf"/>
</dbReference>
<dbReference type="PANTHER" id="PTHR31264:SF3">
    <property type="entry name" value="OS07G0554100 PROTEIN"/>
    <property type="match status" value="1"/>
</dbReference>
<protein>
    <recommendedName>
        <fullName evidence="1">F-box protein AT5G49610-like beta-propeller domain-containing protein</fullName>
    </recommendedName>
</protein>
<gene>
    <name evidence="2" type="ORF">HU200_051535</name>
</gene>
<reference evidence="2" key="1">
    <citation type="submission" date="2020-07" db="EMBL/GenBank/DDBJ databases">
        <title>Genome sequence and genetic diversity analysis of an under-domesticated orphan crop, white fonio (Digitaria exilis).</title>
        <authorList>
            <person name="Bennetzen J.L."/>
            <person name="Chen S."/>
            <person name="Ma X."/>
            <person name="Wang X."/>
            <person name="Yssel A.E.J."/>
            <person name="Chaluvadi S.R."/>
            <person name="Johnson M."/>
            <person name="Gangashetty P."/>
            <person name="Hamidou F."/>
            <person name="Sanogo M.D."/>
            <person name="Zwaenepoel A."/>
            <person name="Wallace J."/>
            <person name="Van De Peer Y."/>
            <person name="Van Deynze A."/>
        </authorList>
    </citation>
    <scope>NUCLEOTIDE SEQUENCE</scope>
    <source>
        <tissue evidence="2">Leaves</tissue>
    </source>
</reference>
<comment type="caution">
    <text evidence="2">The sequence shown here is derived from an EMBL/GenBank/DDBJ whole genome shotgun (WGS) entry which is preliminary data.</text>
</comment>
<sequence>MASLLRFVLRVFRAKAPGLELLDLHEDLLREILLRIGVPADLIRASAACVAFRRFVAEPSFFRRYRAINRPLLLGFLYAADHHHLQPVEAPHPNAPAAGALYRAANFSFAQRLPRRRAPFHFESWLSCDLRDGRVLLMSRVFVRNRCKCRDIFSLNLAVCDPLSQLYLLLPPLLPKDLLASFQLQQHCSPCFEAFLVPSTEEDETSFRVIAVTMTDAKMVVFVFASDTGCWSVGTSTNWDAHALDLPRERYKLERPHLAHGCFFWKVKRKNKLIRLDMGKMELSTHNLPPGHHERNIAITEAGEGKLALFSCYGYDSTCLDYYTTTMQNRSDTDDEWKMMSTIALPVNHRWRPWYFQGVGDGRILFRSNLPHVLDAFPDLAVGDPLYRRYLLLPSILVGQVKEHFFQYFDAVFAPSRDESDDRTFGLIVTVHYAAKSVVLVFNSVSSSWSVATLISWDALCFAGLTRLPMLWRPCSVYGCIYWKIDSMSKLLRLDMNRMEFSAVDLPPDHDDGHVVVVEAGEDRLGMFSHNKSDTFLNYYTRMQGEG</sequence>
<evidence type="ECO:0000259" key="1">
    <source>
        <dbReference type="Pfam" id="PF23635"/>
    </source>
</evidence>
<dbReference type="InterPro" id="IPR056594">
    <property type="entry name" value="AT5G49610-like_b-prop"/>
</dbReference>
<proteinExistence type="predicted"/>
<dbReference type="Proteomes" id="UP000636709">
    <property type="component" value="Unassembled WGS sequence"/>
</dbReference>
<dbReference type="Pfam" id="PF23635">
    <property type="entry name" value="Beta-prop_AT5G49610-like"/>
    <property type="match status" value="1"/>
</dbReference>
<accession>A0A835AQA7</accession>
<keyword evidence="3" id="KW-1185">Reference proteome</keyword>
<dbReference type="AlphaFoldDB" id="A0A835AQA7"/>
<evidence type="ECO:0000313" key="2">
    <source>
        <dbReference type="EMBL" id="KAF8669205.1"/>
    </source>
</evidence>
<evidence type="ECO:0000313" key="3">
    <source>
        <dbReference type="Proteomes" id="UP000636709"/>
    </source>
</evidence>
<dbReference type="SUPFAM" id="SSF81383">
    <property type="entry name" value="F-box domain"/>
    <property type="match status" value="1"/>
</dbReference>
<feature type="domain" description="F-box protein AT5G49610-like beta-propeller" evidence="1">
    <location>
        <begin position="132"/>
        <end position="345"/>
    </location>
</feature>
<organism evidence="2 3">
    <name type="scientific">Digitaria exilis</name>
    <dbReference type="NCBI Taxonomy" id="1010633"/>
    <lineage>
        <taxon>Eukaryota</taxon>
        <taxon>Viridiplantae</taxon>
        <taxon>Streptophyta</taxon>
        <taxon>Embryophyta</taxon>
        <taxon>Tracheophyta</taxon>
        <taxon>Spermatophyta</taxon>
        <taxon>Magnoliopsida</taxon>
        <taxon>Liliopsida</taxon>
        <taxon>Poales</taxon>
        <taxon>Poaceae</taxon>
        <taxon>PACMAD clade</taxon>
        <taxon>Panicoideae</taxon>
        <taxon>Panicodae</taxon>
        <taxon>Paniceae</taxon>
        <taxon>Anthephorinae</taxon>
        <taxon>Digitaria</taxon>
    </lineage>
</organism>
<name>A0A835AQA7_9POAL</name>
<dbReference type="PANTHER" id="PTHR31264">
    <property type="entry name" value="OS07G0554500 PROTEIN-RELATED"/>
    <property type="match status" value="1"/>
</dbReference>